<sequence length="120" mass="13162">MSEVVPERDELEMVRTLTSLLQQQRVWLAHADWGQDLPDAERRNSLVWRLSRLRAEVTGNAASAPDLSQAVCGLQEAYSELDHALRLASVVLQEALALLRGQNTAVYGDHASPGRSLGSA</sequence>
<gene>
    <name evidence="1" type="ORF">GL267_10630</name>
</gene>
<proteinExistence type="predicted"/>
<dbReference type="RefSeq" id="WP_163098283.1">
    <property type="nucleotide sequence ID" value="NZ_CP127523.1"/>
</dbReference>
<dbReference type="EMBL" id="WNJL01000035">
    <property type="protein sequence ID" value="NDU43076.1"/>
    <property type="molecule type" value="Genomic_DNA"/>
</dbReference>
<evidence type="ECO:0000313" key="1">
    <source>
        <dbReference type="EMBL" id="NDU43076.1"/>
    </source>
</evidence>
<dbReference type="AlphaFoldDB" id="A0A845U6U0"/>
<evidence type="ECO:0008006" key="2">
    <source>
        <dbReference type="Google" id="ProtNLM"/>
    </source>
</evidence>
<comment type="caution">
    <text evidence="1">The sequence shown here is derived from an EMBL/GenBank/DDBJ whole genome shotgun (WGS) entry which is preliminary data.</text>
</comment>
<organism evidence="1">
    <name type="scientific">Acidithiobacillus ferrianus</name>
    <dbReference type="NCBI Taxonomy" id="2678518"/>
    <lineage>
        <taxon>Bacteria</taxon>
        <taxon>Pseudomonadati</taxon>
        <taxon>Pseudomonadota</taxon>
        <taxon>Acidithiobacillia</taxon>
        <taxon>Acidithiobacillales</taxon>
        <taxon>Acidithiobacillaceae</taxon>
        <taxon>Acidithiobacillus</taxon>
    </lineage>
</organism>
<name>A0A845U6U0_9PROT</name>
<reference evidence="1" key="1">
    <citation type="submission" date="2019-11" db="EMBL/GenBank/DDBJ databases">
        <title>Acidithiobacillus ferrianus sp. nov.: a facultatively anaerobic and extremely acidophilic chemolithoautotroph.</title>
        <authorList>
            <person name="Norris P.R."/>
            <person name="Falagan C."/>
            <person name="Moya-Beltran A."/>
            <person name="Castro M."/>
            <person name="Quatrini R."/>
            <person name="Johnson D.B."/>
        </authorList>
    </citation>
    <scope>NUCLEOTIDE SEQUENCE [LARGE SCALE GENOMIC DNA]</scope>
    <source>
        <strain evidence="1">MG</strain>
    </source>
</reference>
<protein>
    <recommendedName>
        <fullName evidence="2">Flagellar protein FlgN</fullName>
    </recommendedName>
</protein>
<accession>A0A845U6U0</accession>